<dbReference type="EMBL" id="CCYD01002939">
    <property type="protein sequence ID" value="CEG48407.1"/>
    <property type="molecule type" value="Genomic_DNA"/>
</dbReference>
<name>A0A0P1B388_PLAHL</name>
<feature type="region of interest" description="Disordered" evidence="1">
    <location>
        <begin position="38"/>
        <end position="58"/>
    </location>
</feature>
<dbReference type="AlphaFoldDB" id="A0A0P1B388"/>
<organism evidence="2 3">
    <name type="scientific">Plasmopara halstedii</name>
    <name type="common">Downy mildew of sunflower</name>
    <dbReference type="NCBI Taxonomy" id="4781"/>
    <lineage>
        <taxon>Eukaryota</taxon>
        <taxon>Sar</taxon>
        <taxon>Stramenopiles</taxon>
        <taxon>Oomycota</taxon>
        <taxon>Peronosporomycetes</taxon>
        <taxon>Peronosporales</taxon>
        <taxon>Peronosporaceae</taxon>
        <taxon>Plasmopara</taxon>
    </lineage>
</organism>
<keyword evidence="3" id="KW-1185">Reference proteome</keyword>
<evidence type="ECO:0000256" key="1">
    <source>
        <dbReference type="SAM" id="MobiDB-lite"/>
    </source>
</evidence>
<accession>A0A0P1B388</accession>
<evidence type="ECO:0000313" key="2">
    <source>
        <dbReference type="EMBL" id="CEG48407.1"/>
    </source>
</evidence>
<evidence type="ECO:0000313" key="3">
    <source>
        <dbReference type="Proteomes" id="UP000054928"/>
    </source>
</evidence>
<feature type="compositionally biased region" description="Basic and acidic residues" evidence="1">
    <location>
        <begin position="46"/>
        <end position="58"/>
    </location>
</feature>
<proteinExistence type="predicted"/>
<dbReference type="GeneID" id="36401287"/>
<protein>
    <submittedName>
        <fullName evidence="2">Uncharacterized protein</fullName>
    </submittedName>
</protein>
<sequence length="58" mass="6930">MRKSTGNNSSIYVVKSDAGSITPHWRKWRMVFIEKKARNSLQKSAQDSERRRRHDWVI</sequence>
<dbReference type="Proteomes" id="UP000054928">
    <property type="component" value="Unassembled WGS sequence"/>
</dbReference>
<reference evidence="3" key="1">
    <citation type="submission" date="2014-09" db="EMBL/GenBank/DDBJ databases">
        <authorList>
            <person name="Sharma Rahul"/>
            <person name="Thines Marco"/>
        </authorList>
    </citation>
    <scope>NUCLEOTIDE SEQUENCE [LARGE SCALE GENOMIC DNA]</scope>
</reference>
<dbReference type="RefSeq" id="XP_024584776.1">
    <property type="nucleotide sequence ID" value="XM_024719482.1"/>
</dbReference>